<organism evidence="1 2">
    <name type="scientific">Hermanssonia centrifuga</name>
    <dbReference type="NCBI Taxonomy" id="98765"/>
    <lineage>
        <taxon>Eukaryota</taxon>
        <taxon>Fungi</taxon>
        <taxon>Dikarya</taxon>
        <taxon>Basidiomycota</taxon>
        <taxon>Agaricomycotina</taxon>
        <taxon>Agaricomycetes</taxon>
        <taxon>Polyporales</taxon>
        <taxon>Meruliaceae</taxon>
        <taxon>Hermanssonia</taxon>
    </lineage>
</organism>
<proteinExistence type="predicted"/>
<dbReference type="EMBL" id="MLYV02000341">
    <property type="protein sequence ID" value="PSS08865.1"/>
    <property type="molecule type" value="Genomic_DNA"/>
</dbReference>
<dbReference type="AlphaFoldDB" id="A0A2R6QIP4"/>
<evidence type="ECO:0000313" key="1">
    <source>
        <dbReference type="EMBL" id="PSS08865.1"/>
    </source>
</evidence>
<sequence>MHSPGEAIADPAVYEGKPVVREEGAPGRERVDHNPAPLFIFLNSGLESLA</sequence>
<name>A0A2R6QIP4_9APHY</name>
<comment type="caution">
    <text evidence="1">The sequence shown here is derived from an EMBL/GenBank/DDBJ whole genome shotgun (WGS) entry which is preliminary data.</text>
</comment>
<protein>
    <submittedName>
        <fullName evidence="1">Uncharacterized protein</fullName>
    </submittedName>
</protein>
<reference evidence="1 2" key="1">
    <citation type="submission" date="2018-02" db="EMBL/GenBank/DDBJ databases">
        <title>Genome sequence of the basidiomycete white-rot fungus Phlebia centrifuga.</title>
        <authorList>
            <person name="Granchi Z."/>
            <person name="Peng M."/>
            <person name="de Vries R.P."/>
            <person name="Hilden K."/>
            <person name="Makela M.R."/>
            <person name="Grigoriev I."/>
            <person name="Riley R."/>
        </authorList>
    </citation>
    <scope>NUCLEOTIDE SEQUENCE [LARGE SCALE GENOMIC DNA]</scope>
    <source>
        <strain evidence="1 2">FBCC195</strain>
    </source>
</reference>
<keyword evidence="2" id="KW-1185">Reference proteome</keyword>
<dbReference type="Proteomes" id="UP000186601">
    <property type="component" value="Unassembled WGS sequence"/>
</dbReference>
<accession>A0A2R6QIP4</accession>
<gene>
    <name evidence="1" type="ORF">PHLCEN_2v3480</name>
</gene>
<evidence type="ECO:0000313" key="2">
    <source>
        <dbReference type="Proteomes" id="UP000186601"/>
    </source>
</evidence>